<evidence type="ECO:0000313" key="2">
    <source>
        <dbReference type="EMBL" id="MBB6004063.1"/>
    </source>
</evidence>
<evidence type="ECO:0000259" key="1">
    <source>
        <dbReference type="Pfam" id="PF04377"/>
    </source>
</evidence>
<keyword evidence="2" id="KW-0012">Acyltransferase</keyword>
<accession>A0A841ESQ2</accession>
<keyword evidence="3" id="KW-1185">Reference proteome</keyword>
<protein>
    <submittedName>
        <fullName evidence="2">Arginine-tRNA-protein transferase</fullName>
        <ecNumber evidence="2">2.3.2.8</ecNumber>
    </submittedName>
</protein>
<dbReference type="SUPFAM" id="SSF55729">
    <property type="entry name" value="Acyl-CoA N-acyltransferases (Nat)"/>
    <property type="match status" value="1"/>
</dbReference>
<dbReference type="GO" id="GO:0004057">
    <property type="term" value="F:arginyl-tRNA--protein transferase activity"/>
    <property type="evidence" value="ECO:0007669"/>
    <property type="project" value="UniProtKB-EC"/>
</dbReference>
<feature type="domain" description="N-end rule aminoacyl transferase C-terminal" evidence="1">
    <location>
        <begin position="85"/>
        <end position="198"/>
    </location>
</feature>
<dbReference type="PANTHER" id="PTHR21367">
    <property type="entry name" value="ARGININE-TRNA-PROTEIN TRANSFERASE 1"/>
    <property type="match status" value="1"/>
</dbReference>
<dbReference type="PANTHER" id="PTHR21367:SF1">
    <property type="entry name" value="ARGINYL-TRNA--PROTEIN TRANSFERASE 1"/>
    <property type="match status" value="1"/>
</dbReference>
<gene>
    <name evidence="2" type="ORF">HNP25_002725</name>
</gene>
<dbReference type="GO" id="GO:0005737">
    <property type="term" value="C:cytoplasm"/>
    <property type="evidence" value="ECO:0007669"/>
    <property type="project" value="TreeGrafter"/>
</dbReference>
<dbReference type="EC" id="2.3.2.8" evidence="2"/>
<evidence type="ECO:0000313" key="3">
    <source>
        <dbReference type="Proteomes" id="UP000524404"/>
    </source>
</evidence>
<dbReference type="Proteomes" id="UP000524404">
    <property type="component" value="Unassembled WGS sequence"/>
</dbReference>
<dbReference type="EMBL" id="JACHKT010000019">
    <property type="protein sequence ID" value="MBB6004063.1"/>
    <property type="molecule type" value="Genomic_DNA"/>
</dbReference>
<dbReference type="InterPro" id="IPR016181">
    <property type="entry name" value="Acyl_CoA_acyltransferase"/>
</dbReference>
<dbReference type="Pfam" id="PF04377">
    <property type="entry name" value="ATE_C"/>
    <property type="match status" value="1"/>
</dbReference>
<name>A0A841ESQ2_9BACT</name>
<dbReference type="InterPro" id="IPR007472">
    <property type="entry name" value="N-end_Aminoacyl_Trfase_C"/>
</dbReference>
<dbReference type="InterPro" id="IPR030700">
    <property type="entry name" value="N-end_Aminoacyl_Trfase"/>
</dbReference>
<dbReference type="AlphaFoldDB" id="A0A841ESQ2"/>
<keyword evidence="2" id="KW-0808">Transferase</keyword>
<dbReference type="RefSeq" id="WP_184134841.1">
    <property type="nucleotide sequence ID" value="NZ_JACHKT010000019.1"/>
</dbReference>
<comment type="caution">
    <text evidence="2">The sequence shown here is derived from an EMBL/GenBank/DDBJ whole genome shotgun (WGS) entry which is preliminary data.</text>
</comment>
<organism evidence="2 3">
    <name type="scientific">Arcicella rosea</name>
    <dbReference type="NCBI Taxonomy" id="502909"/>
    <lineage>
        <taxon>Bacteria</taxon>
        <taxon>Pseudomonadati</taxon>
        <taxon>Bacteroidota</taxon>
        <taxon>Cytophagia</taxon>
        <taxon>Cytophagales</taxon>
        <taxon>Flectobacillaceae</taxon>
        <taxon>Arcicella</taxon>
    </lineage>
</organism>
<sequence>MFAQLNFPDSLHPHELDDYLAHGWFRMGQTIFTTNFLKFSGIIYSAIWLRIDLSTFEKTKTQQKLEKLNAGFKVVIQPIQLNEKQETLFQKYSNHITFDASPSLENLLFNNGENDIFNTYEVSVYDQEKLIATGFFDLGDNSAAGITCFYDPDYKKHSLGKFLMYQKIDFCKNLGIRYFYPGYFAPGYPLFDYKLDLAKNNLEYLDIHTNNWLSFENFSKDNIPFVIMTQKLKALSEKLNEIGFEHTFFKYDYFDADLMTNLNGLNLFDFPIFIFCFEVDQSNPSPIIVYDIRDSQYHLLLSSSVFRTYADKNIGEHYSTNLLKTVKYLYSSESANIMANIVSVSLIKTI</sequence>
<reference evidence="2 3" key="1">
    <citation type="submission" date="2020-08" db="EMBL/GenBank/DDBJ databases">
        <title>Functional genomics of gut bacteria from endangered species of beetles.</title>
        <authorList>
            <person name="Carlos-Shanley C."/>
        </authorList>
    </citation>
    <scope>NUCLEOTIDE SEQUENCE [LARGE SCALE GENOMIC DNA]</scope>
    <source>
        <strain evidence="2 3">S00070</strain>
    </source>
</reference>
<proteinExistence type="predicted"/>